<evidence type="ECO:0000259" key="2">
    <source>
        <dbReference type="Pfam" id="PF13360"/>
    </source>
</evidence>
<name>A0A1H3ENS9_9EURY</name>
<reference evidence="4" key="1">
    <citation type="submission" date="2016-10" db="EMBL/GenBank/DDBJ databases">
        <authorList>
            <person name="Varghese N."/>
            <person name="Submissions S."/>
        </authorList>
    </citation>
    <scope>NUCLEOTIDE SEQUENCE [LARGE SCALE GENOMIC DNA]</scope>
    <source>
        <strain evidence="4">CGMCC 1.10118</strain>
    </source>
</reference>
<evidence type="ECO:0000313" key="3">
    <source>
        <dbReference type="EMBL" id="SDX79798.1"/>
    </source>
</evidence>
<proteinExistence type="predicted"/>
<dbReference type="InterPro" id="IPR011047">
    <property type="entry name" value="Quinoprotein_ADH-like_sf"/>
</dbReference>
<dbReference type="OrthoDB" id="145878at2157"/>
<accession>A0A1H3ENS9</accession>
<dbReference type="AlphaFoldDB" id="A0A1H3ENS9"/>
<dbReference type="RefSeq" id="WP_139175658.1">
    <property type="nucleotide sequence ID" value="NZ_FNPB01000002.1"/>
</dbReference>
<dbReference type="Pfam" id="PF13360">
    <property type="entry name" value="PQQ_2"/>
    <property type="match status" value="2"/>
</dbReference>
<dbReference type="PANTHER" id="PTHR34512">
    <property type="entry name" value="CELL SURFACE PROTEIN"/>
    <property type="match status" value="1"/>
</dbReference>
<sequence>MSPAFTPSDGDGQRSAHTAAGRGTARRRFLSGIAVAVTAGLAGCGSLRSDESAAFYDGDWHAYGNGPENRNRVTGGAPEPEEAAPMVPADWAYGPPVVRDDVVYFAAERRVVAIGVDGTEAWTQRLEGEAFGAPALDPDRGRLYVPMRSAGSSDLDPEPASVTAFAPDDGDRLATYRVGDEATYGVSVVDGDVYARSATACVRLGPDGTERWRRSLDPLVYDEYNLGDSTATQIPPAVTGDAVYVPDRDALVKLDRESGEERWRVDVDTPYAASATDGRGVVQTGHQEVVAVDHAGEERWRRDLHSRAAAALAGDDVYVAAGDLHELDAGSGETTWRAHLPSEGTAAPVVTDDAVLVAGSGVRAFRRDVEGIFDPDRLRWELGASHATAYASPVVAAGRLFVVGPFGLKVHER</sequence>
<evidence type="ECO:0000313" key="4">
    <source>
        <dbReference type="Proteomes" id="UP000199170"/>
    </source>
</evidence>
<dbReference type="PANTHER" id="PTHR34512:SF30">
    <property type="entry name" value="OUTER MEMBRANE PROTEIN ASSEMBLY FACTOR BAMB"/>
    <property type="match status" value="1"/>
</dbReference>
<dbReference type="InterPro" id="IPR002372">
    <property type="entry name" value="PQQ_rpt_dom"/>
</dbReference>
<protein>
    <submittedName>
        <fullName evidence="3">Outer membrane protein assembly factor BamB, contains PQQ-like beta-propeller repeat</fullName>
    </submittedName>
</protein>
<feature type="domain" description="Pyrrolo-quinoline quinone repeat" evidence="2">
    <location>
        <begin position="206"/>
        <end position="305"/>
    </location>
</feature>
<dbReference type="EMBL" id="FNPB01000002">
    <property type="protein sequence ID" value="SDX79798.1"/>
    <property type="molecule type" value="Genomic_DNA"/>
</dbReference>
<dbReference type="PROSITE" id="PS51318">
    <property type="entry name" value="TAT"/>
    <property type="match status" value="1"/>
</dbReference>
<dbReference type="Gene3D" id="2.130.10.10">
    <property type="entry name" value="YVTN repeat-like/Quinoprotein amine dehydrogenase"/>
    <property type="match status" value="2"/>
</dbReference>
<keyword evidence="4" id="KW-1185">Reference proteome</keyword>
<dbReference type="InterPro" id="IPR015943">
    <property type="entry name" value="WD40/YVTN_repeat-like_dom_sf"/>
</dbReference>
<dbReference type="SMART" id="SM00564">
    <property type="entry name" value="PQQ"/>
    <property type="match status" value="4"/>
</dbReference>
<feature type="domain" description="Pyrrolo-quinoline quinone repeat" evidence="2">
    <location>
        <begin position="91"/>
        <end position="179"/>
    </location>
</feature>
<dbReference type="InterPro" id="IPR006311">
    <property type="entry name" value="TAT_signal"/>
</dbReference>
<gene>
    <name evidence="3" type="ORF">SAMN04487946_102383</name>
</gene>
<dbReference type="InterPro" id="IPR018391">
    <property type="entry name" value="PQQ_b-propeller_rpt"/>
</dbReference>
<organism evidence="3 4">
    <name type="scientific">Halobellus clavatus</name>
    <dbReference type="NCBI Taxonomy" id="660517"/>
    <lineage>
        <taxon>Archaea</taxon>
        <taxon>Methanobacteriati</taxon>
        <taxon>Methanobacteriota</taxon>
        <taxon>Stenosarchaea group</taxon>
        <taxon>Halobacteria</taxon>
        <taxon>Halobacteriales</taxon>
        <taxon>Haloferacaceae</taxon>
        <taxon>Halobellus</taxon>
    </lineage>
</organism>
<evidence type="ECO:0000256" key="1">
    <source>
        <dbReference type="SAM" id="MobiDB-lite"/>
    </source>
</evidence>
<dbReference type="SUPFAM" id="SSF50998">
    <property type="entry name" value="Quinoprotein alcohol dehydrogenase-like"/>
    <property type="match status" value="2"/>
</dbReference>
<dbReference type="Proteomes" id="UP000199170">
    <property type="component" value="Unassembled WGS sequence"/>
</dbReference>
<dbReference type="STRING" id="660517.SAMN04487946_102383"/>
<feature type="region of interest" description="Disordered" evidence="1">
    <location>
        <begin position="1"/>
        <end position="23"/>
    </location>
</feature>